<dbReference type="EMBL" id="JALJOS010000034">
    <property type="protein sequence ID" value="KAK9822028.1"/>
    <property type="molecule type" value="Genomic_DNA"/>
</dbReference>
<feature type="chain" id="PRO_5043108519" description="Carboxypeptidase" evidence="7">
    <location>
        <begin position="22"/>
        <end position="491"/>
    </location>
</feature>
<dbReference type="Pfam" id="PF00450">
    <property type="entry name" value="Peptidase_S10"/>
    <property type="match status" value="1"/>
</dbReference>
<feature type="signal peptide" evidence="7">
    <location>
        <begin position="1"/>
        <end position="21"/>
    </location>
</feature>
<evidence type="ECO:0000256" key="6">
    <source>
        <dbReference type="ARBA" id="ARBA00023180"/>
    </source>
</evidence>
<comment type="similarity">
    <text evidence="1 7">Belongs to the peptidase S10 family.</text>
</comment>
<name>A0AAW1QL91_9CHLO</name>
<keyword evidence="2 7" id="KW-0121">Carboxypeptidase</keyword>
<evidence type="ECO:0000256" key="4">
    <source>
        <dbReference type="ARBA" id="ARBA00022729"/>
    </source>
</evidence>
<dbReference type="PROSITE" id="PS00131">
    <property type="entry name" value="CARBOXYPEPT_SER_SER"/>
    <property type="match status" value="1"/>
</dbReference>
<dbReference type="Gene3D" id="1.10.287.410">
    <property type="match status" value="1"/>
</dbReference>
<dbReference type="Gene3D" id="3.40.50.1820">
    <property type="entry name" value="alpha/beta hydrolase"/>
    <property type="match status" value="1"/>
</dbReference>
<dbReference type="PANTHER" id="PTHR11802:SF113">
    <property type="entry name" value="SERINE CARBOXYPEPTIDASE CTSA-4.1"/>
    <property type="match status" value="1"/>
</dbReference>
<dbReference type="InterPro" id="IPR001563">
    <property type="entry name" value="Peptidase_S10"/>
</dbReference>
<evidence type="ECO:0000256" key="2">
    <source>
        <dbReference type="ARBA" id="ARBA00022645"/>
    </source>
</evidence>
<keyword evidence="4 7" id="KW-0732">Signal</keyword>
<evidence type="ECO:0000256" key="7">
    <source>
        <dbReference type="RuleBase" id="RU361156"/>
    </source>
</evidence>
<organism evidence="8 9">
    <name type="scientific">Apatococcus lobatus</name>
    <dbReference type="NCBI Taxonomy" id="904363"/>
    <lineage>
        <taxon>Eukaryota</taxon>
        <taxon>Viridiplantae</taxon>
        <taxon>Chlorophyta</taxon>
        <taxon>core chlorophytes</taxon>
        <taxon>Trebouxiophyceae</taxon>
        <taxon>Chlorellales</taxon>
        <taxon>Chlorellaceae</taxon>
        <taxon>Apatococcus</taxon>
    </lineage>
</organism>
<evidence type="ECO:0000313" key="8">
    <source>
        <dbReference type="EMBL" id="KAK9822028.1"/>
    </source>
</evidence>
<comment type="caution">
    <text evidence="8">The sequence shown here is derived from an EMBL/GenBank/DDBJ whole genome shotgun (WGS) entry which is preliminary data.</text>
</comment>
<accession>A0AAW1QL91</accession>
<protein>
    <recommendedName>
        <fullName evidence="7">Carboxypeptidase</fullName>
        <ecNumber evidence="7">3.4.16.-</ecNumber>
    </recommendedName>
</protein>
<evidence type="ECO:0000256" key="5">
    <source>
        <dbReference type="ARBA" id="ARBA00022801"/>
    </source>
</evidence>
<keyword evidence="5 7" id="KW-0378">Hydrolase</keyword>
<dbReference type="InterPro" id="IPR033124">
    <property type="entry name" value="Ser_caboxypep_his_AS"/>
</dbReference>
<proteinExistence type="inferred from homology"/>
<keyword evidence="6" id="KW-0325">Glycoprotein</keyword>
<dbReference type="PANTHER" id="PTHR11802">
    <property type="entry name" value="SERINE PROTEASE FAMILY S10 SERINE CARBOXYPEPTIDASE"/>
    <property type="match status" value="1"/>
</dbReference>
<reference evidence="8 9" key="1">
    <citation type="journal article" date="2024" name="Nat. Commun.">
        <title>Phylogenomics reveals the evolutionary origins of lichenization in chlorophyte algae.</title>
        <authorList>
            <person name="Puginier C."/>
            <person name="Libourel C."/>
            <person name="Otte J."/>
            <person name="Skaloud P."/>
            <person name="Haon M."/>
            <person name="Grisel S."/>
            <person name="Petersen M."/>
            <person name="Berrin J.G."/>
            <person name="Delaux P.M."/>
            <person name="Dal Grande F."/>
            <person name="Keller J."/>
        </authorList>
    </citation>
    <scope>NUCLEOTIDE SEQUENCE [LARGE SCALE GENOMIC DNA]</scope>
    <source>
        <strain evidence="8 9">SAG 2145</strain>
    </source>
</reference>
<dbReference type="EC" id="3.4.16.-" evidence="7"/>
<keyword evidence="9" id="KW-1185">Reference proteome</keyword>
<keyword evidence="3 7" id="KW-0645">Protease</keyword>
<dbReference type="PRINTS" id="PR00724">
    <property type="entry name" value="CRBOXYPTASEC"/>
</dbReference>
<dbReference type="GO" id="GO:0006508">
    <property type="term" value="P:proteolysis"/>
    <property type="evidence" value="ECO:0007669"/>
    <property type="project" value="UniProtKB-KW"/>
</dbReference>
<dbReference type="PROSITE" id="PS00560">
    <property type="entry name" value="CARBOXYPEPT_SER_HIS"/>
    <property type="match status" value="1"/>
</dbReference>
<evidence type="ECO:0000313" key="9">
    <source>
        <dbReference type="Proteomes" id="UP001438707"/>
    </source>
</evidence>
<dbReference type="InterPro" id="IPR029058">
    <property type="entry name" value="AB_hydrolase_fold"/>
</dbReference>
<evidence type="ECO:0000256" key="3">
    <source>
        <dbReference type="ARBA" id="ARBA00022670"/>
    </source>
</evidence>
<dbReference type="InterPro" id="IPR018202">
    <property type="entry name" value="Ser_caboxypep_ser_AS"/>
</dbReference>
<dbReference type="GO" id="GO:0004185">
    <property type="term" value="F:serine-type carboxypeptidase activity"/>
    <property type="evidence" value="ECO:0007669"/>
    <property type="project" value="UniProtKB-UniRule"/>
</dbReference>
<dbReference type="Proteomes" id="UP001438707">
    <property type="component" value="Unassembled WGS sequence"/>
</dbReference>
<sequence length="491" mass="54254">MWRPLVIVPLILLSLLGSSSAEVSRLNRLSESPVVLPNVANQSALQLGASRVTAGYYKLAHTHEASMFYLYVKARASQPGKQPVVLWMTGGPGCSSELAFFYENGPYHITEDLGLELSEYGWDVNNNMIYVDQPINTGFSYSEDDRDRIYNEKGVAADMLDFLHAFFEAHPELEDNPLYITGESYGGHYVPAVSYAIFKHNQNITSNTKINLKGLAVGNGLTDPGIQYGAYADFALQNGLIGRTTRNGIKAVYPLCELGVNLCNSLNLDVVCLLALQFCQDTQFGGVMLLNPGMNVYDIRKPCVGQLCYDFSRLDAYLAQPDVRRALGVGDRRWTECNMEVNAEMQGDWMKNYEPTLPPMLDAGIEVMIYAGVEDLICNWLGNYRWVNALPWNGAKAWAASDLRPWLVDGSVAGEVRQAQGLTFVKVHGAGHMVPMDQPKNSLAMLESWIQKAPFNTSQPSPLTPAHEVSAWSKAFSQLTSRKAGLFPQAA</sequence>
<dbReference type="AlphaFoldDB" id="A0AAW1QL91"/>
<gene>
    <name evidence="8" type="ORF">WJX74_001630</name>
</gene>
<evidence type="ECO:0000256" key="1">
    <source>
        <dbReference type="ARBA" id="ARBA00009431"/>
    </source>
</evidence>
<dbReference type="SUPFAM" id="SSF53474">
    <property type="entry name" value="alpha/beta-Hydrolases"/>
    <property type="match status" value="1"/>
</dbReference>